<evidence type="ECO:0000256" key="2">
    <source>
        <dbReference type="ARBA" id="ARBA00004271"/>
    </source>
</evidence>
<proteinExistence type="inferred from homology"/>
<dbReference type="Proteomes" id="UP000516314">
    <property type="component" value="Chromosome 2"/>
</dbReference>
<keyword evidence="8 11" id="KW-0378">Hydrolase</keyword>
<dbReference type="EC" id="3.2.1.23" evidence="4 11"/>
<dbReference type="GO" id="GO:0030246">
    <property type="term" value="F:carbohydrate binding"/>
    <property type="evidence" value="ECO:0007669"/>
    <property type="project" value="InterPro"/>
</dbReference>
<dbReference type="PROSITE" id="PS01182">
    <property type="entry name" value="GLYCOSYL_HYDROL_F35"/>
    <property type="match status" value="1"/>
</dbReference>
<evidence type="ECO:0000256" key="5">
    <source>
        <dbReference type="ARBA" id="ARBA00022523"/>
    </source>
</evidence>
<evidence type="ECO:0000256" key="7">
    <source>
        <dbReference type="ARBA" id="ARBA00022729"/>
    </source>
</evidence>
<evidence type="ECO:0000256" key="8">
    <source>
        <dbReference type="ARBA" id="ARBA00022801"/>
    </source>
</evidence>
<accession>A0A7G2EF12</accession>
<protein>
    <recommendedName>
        <fullName evidence="4 11">Beta-galactosidase</fullName>
        <ecNumber evidence="4 11">3.2.1.23</ecNumber>
    </recommendedName>
</protein>
<dbReference type="Pfam" id="PF02140">
    <property type="entry name" value="SUEL_Lectin"/>
    <property type="match status" value="1"/>
</dbReference>
<dbReference type="FunFam" id="3.20.20.80:FF:000006">
    <property type="entry name" value="Beta-galactosidase"/>
    <property type="match status" value="1"/>
</dbReference>
<dbReference type="GO" id="GO:0048046">
    <property type="term" value="C:apoplast"/>
    <property type="evidence" value="ECO:0007669"/>
    <property type="project" value="UniProtKB-SubCell"/>
</dbReference>
<dbReference type="InterPro" id="IPR008979">
    <property type="entry name" value="Galactose-bd-like_sf"/>
</dbReference>
<dbReference type="EMBL" id="LR881467">
    <property type="protein sequence ID" value="CAD5320178.1"/>
    <property type="molecule type" value="Genomic_DNA"/>
</dbReference>
<organism evidence="14 15">
    <name type="scientific">Arabidopsis thaliana</name>
    <name type="common">Mouse-ear cress</name>
    <dbReference type="NCBI Taxonomy" id="3702"/>
    <lineage>
        <taxon>Eukaryota</taxon>
        <taxon>Viridiplantae</taxon>
        <taxon>Streptophyta</taxon>
        <taxon>Embryophyta</taxon>
        <taxon>Tracheophyta</taxon>
        <taxon>Spermatophyta</taxon>
        <taxon>Magnoliopsida</taxon>
        <taxon>eudicotyledons</taxon>
        <taxon>Gunneridae</taxon>
        <taxon>Pentapetalae</taxon>
        <taxon>rosids</taxon>
        <taxon>malvids</taxon>
        <taxon>Brassicales</taxon>
        <taxon>Brassicaceae</taxon>
        <taxon>Camelineae</taxon>
        <taxon>Arabidopsis</taxon>
    </lineage>
</organism>
<dbReference type="Pfam" id="PF21467">
    <property type="entry name" value="BetaGal_gal-bd"/>
    <property type="match status" value="1"/>
</dbReference>
<dbReference type="AlphaFoldDB" id="A0A7G2EF12"/>
<reference evidence="14 15" key="1">
    <citation type="submission" date="2020-09" db="EMBL/GenBank/DDBJ databases">
        <authorList>
            <person name="Ashkenazy H."/>
        </authorList>
    </citation>
    <scope>NUCLEOTIDE SEQUENCE [LARGE SCALE GENOMIC DNA]</scope>
    <source>
        <strain evidence="15">cv. Cdm-0</strain>
    </source>
</reference>
<evidence type="ECO:0000259" key="13">
    <source>
        <dbReference type="PROSITE" id="PS50228"/>
    </source>
</evidence>
<gene>
    <name evidence="14" type="ORF">AT9943_LOCUS8316</name>
</gene>
<dbReference type="FunFam" id="2.60.120.260:FF:000076">
    <property type="entry name" value="Beta-galactosidase"/>
    <property type="match status" value="1"/>
</dbReference>
<evidence type="ECO:0000256" key="3">
    <source>
        <dbReference type="ARBA" id="ARBA00009809"/>
    </source>
</evidence>
<evidence type="ECO:0000256" key="1">
    <source>
        <dbReference type="ARBA" id="ARBA00001412"/>
    </source>
</evidence>
<evidence type="ECO:0000256" key="9">
    <source>
        <dbReference type="ARBA" id="ARBA00023180"/>
    </source>
</evidence>
<evidence type="ECO:0000256" key="4">
    <source>
        <dbReference type="ARBA" id="ARBA00012756"/>
    </source>
</evidence>
<dbReference type="PRINTS" id="PR00742">
    <property type="entry name" value="GLHYDRLASE35"/>
</dbReference>
<dbReference type="InterPro" id="IPR041392">
    <property type="entry name" value="GHD"/>
</dbReference>
<dbReference type="InterPro" id="IPR031330">
    <property type="entry name" value="Gly_Hdrlase_35_cat"/>
</dbReference>
<evidence type="ECO:0000256" key="11">
    <source>
        <dbReference type="RuleBase" id="RU000675"/>
    </source>
</evidence>
<dbReference type="InterPro" id="IPR019801">
    <property type="entry name" value="Glyco_hydro_35_CS"/>
</dbReference>
<dbReference type="CDD" id="cd22842">
    <property type="entry name" value="Gal_Rha_Lectin_BGal"/>
    <property type="match status" value="1"/>
</dbReference>
<dbReference type="Pfam" id="PF17834">
    <property type="entry name" value="GHD"/>
    <property type="match status" value="1"/>
</dbReference>
<dbReference type="PANTHER" id="PTHR23421">
    <property type="entry name" value="BETA-GALACTOSIDASE RELATED"/>
    <property type="match status" value="1"/>
</dbReference>
<evidence type="ECO:0000256" key="10">
    <source>
        <dbReference type="ARBA" id="ARBA00023295"/>
    </source>
</evidence>
<dbReference type="InterPro" id="IPR001944">
    <property type="entry name" value="Glycoside_Hdrlase_35"/>
</dbReference>
<dbReference type="GO" id="GO:0004565">
    <property type="term" value="F:beta-galactosidase activity"/>
    <property type="evidence" value="ECO:0007669"/>
    <property type="project" value="UniProtKB-EC"/>
</dbReference>
<dbReference type="Gene3D" id="2.60.120.740">
    <property type="match status" value="1"/>
</dbReference>
<keyword evidence="5" id="KW-0052">Apoplast</keyword>
<dbReference type="Pfam" id="PF01301">
    <property type="entry name" value="Glyco_hydro_35"/>
    <property type="match status" value="1"/>
</dbReference>
<evidence type="ECO:0000313" key="14">
    <source>
        <dbReference type="EMBL" id="CAD5320178.1"/>
    </source>
</evidence>
<dbReference type="InterPro" id="IPR000922">
    <property type="entry name" value="Lectin_gal-bd_dom"/>
</dbReference>
<dbReference type="PROSITE" id="PS50228">
    <property type="entry name" value="SUEL_LECTIN"/>
    <property type="match status" value="1"/>
</dbReference>
<dbReference type="SUPFAM" id="SSF51445">
    <property type="entry name" value="(Trans)glycosidases"/>
    <property type="match status" value="1"/>
</dbReference>
<evidence type="ECO:0000313" key="15">
    <source>
        <dbReference type="Proteomes" id="UP000516314"/>
    </source>
</evidence>
<keyword evidence="6" id="KW-0964">Secreted</keyword>
<dbReference type="SUPFAM" id="SSF49785">
    <property type="entry name" value="Galactose-binding domain-like"/>
    <property type="match status" value="2"/>
</dbReference>
<dbReference type="Gene3D" id="2.60.120.260">
    <property type="entry name" value="Galactose-binding domain-like"/>
    <property type="match status" value="1"/>
</dbReference>
<sequence>MLVSAGIHYPRATPEMWSDLIAKSKEGGADVIQTYVFWNGHEPVKGQYNFEGRYDLVKFVKLIGSSGLYLHLRIGPYVCAEWNFGGFPVWLRDIPGIEFRTDNEPFKVLFFLFECSFHIFFVIKEMQKFVTKIVDLMREAKLFCWQGGPIIMLQIENEYGDVEKSYGQKGKDYVKWAASMALGLGAGVPWVMCKQTDAPENIIDACNGYYCDGFKPNSRTKPVLWTEDWDGWYTKWGGSLPHRPAEDLAFAVARFYQRGGSFQNYYMYFGGTNFGRTSGGPFYITSYDYDAPLDEYGLRSEPKWGHLKDLHAAIKLCEPALVAADAPQYRKLGSNQEAHIYHGDGETGGKVCAAFLANIDEHKSAHVKFNGQSYTLPPWSVSVLPDCRHVAFNTAKVGAQTSVKTVKSARPSLEPIGIWGENNFTFQGLLEHLNVTKDRSDYLWHKTRISVSEDDISFWKINGANPTVSIDSMRDVLRVFVNKQLSGSIVGHWVKAVQPVRFIQGNNDLLLLTQTVGLQNYGAFLEKDGAGFRGKAKLTGFKNGDLDLSKSSWTYQVGLKGEADKIYTVEHNEKAEWSTLETDASPSIFMWYKTYFDPPAGTDPVVLDLESMGKGQAWVNGHHIGRYWNIISQKDGCDRTCDYRGAYNSDKCTTNCGKPTQTRYHIPRSWLKPSSNLLVLFEETGGNPFKISVKTVTAGILCGQVLESHYPPLRKWSTPDYINGTTLINSVAPEVHLHCEDGHVISSIEFASYGTPRGSCDGFSIGKCHASNSLSIVSEACKGRNSCFIEVSNTAFISDPCSGTLKTLTVMARCSPSQNMSDLSF</sequence>
<evidence type="ECO:0000256" key="6">
    <source>
        <dbReference type="ARBA" id="ARBA00022525"/>
    </source>
</evidence>
<comment type="similarity">
    <text evidence="3 12">Belongs to the glycosyl hydrolase 35 family.</text>
</comment>
<name>A0A7G2EF12_ARATH</name>
<dbReference type="InterPro" id="IPR043159">
    <property type="entry name" value="Lectin_gal-bd_sf"/>
</dbReference>
<dbReference type="FunFam" id="2.60.120.260:FF:000142">
    <property type="entry name" value="Beta-galactosidase"/>
    <property type="match status" value="1"/>
</dbReference>
<dbReference type="FunFam" id="2.60.120.260:FF:000107">
    <property type="entry name" value="Beta-galactosidase"/>
    <property type="match status" value="1"/>
</dbReference>
<dbReference type="InterPro" id="IPR017853">
    <property type="entry name" value="GH"/>
</dbReference>
<feature type="domain" description="SUEL-type lectin" evidence="13">
    <location>
        <begin position="729"/>
        <end position="815"/>
    </location>
</feature>
<comment type="subcellular location">
    <subcellularLocation>
        <location evidence="2">Secreted</location>
        <location evidence="2">Extracellular space</location>
        <location evidence="2">Apoplast</location>
    </subcellularLocation>
</comment>
<comment type="catalytic activity">
    <reaction evidence="1 11">
        <text>Hydrolysis of terminal non-reducing beta-D-galactose residues in beta-D-galactosides.</text>
        <dbReference type="EC" id="3.2.1.23"/>
    </reaction>
</comment>
<evidence type="ECO:0000256" key="12">
    <source>
        <dbReference type="RuleBase" id="RU003679"/>
    </source>
</evidence>
<dbReference type="Gene3D" id="3.20.20.80">
    <property type="entry name" value="Glycosidases"/>
    <property type="match status" value="1"/>
</dbReference>
<dbReference type="GO" id="GO:0005975">
    <property type="term" value="P:carbohydrate metabolic process"/>
    <property type="evidence" value="ECO:0007669"/>
    <property type="project" value="InterPro"/>
</dbReference>
<keyword evidence="9" id="KW-0325">Glycoprotein</keyword>
<dbReference type="FunFam" id="2.60.120.740:FF:000002">
    <property type="entry name" value="Beta-galactosidase"/>
    <property type="match status" value="1"/>
</dbReference>
<dbReference type="InterPro" id="IPR048913">
    <property type="entry name" value="BetaGal_gal-bd"/>
</dbReference>
<keyword evidence="10 11" id="KW-0326">Glycosidase</keyword>
<keyword evidence="7" id="KW-0732">Signal</keyword>